<accession>A0AAN6QHC1</accession>
<reference evidence="3" key="2">
    <citation type="submission" date="2023-05" db="EMBL/GenBank/DDBJ databases">
        <authorList>
            <consortium name="Lawrence Berkeley National Laboratory"/>
            <person name="Steindorff A."/>
            <person name="Hensen N."/>
            <person name="Bonometti L."/>
            <person name="Westerberg I."/>
            <person name="Brannstrom I.O."/>
            <person name="Guillou S."/>
            <person name="Cros-Aarteil S."/>
            <person name="Calhoun S."/>
            <person name="Haridas S."/>
            <person name="Kuo A."/>
            <person name="Mondo S."/>
            <person name="Pangilinan J."/>
            <person name="Riley R."/>
            <person name="Labutti K."/>
            <person name="Andreopoulos B."/>
            <person name="Lipzen A."/>
            <person name="Chen C."/>
            <person name="Yanf M."/>
            <person name="Daum C."/>
            <person name="Ng V."/>
            <person name="Clum A."/>
            <person name="Ohm R."/>
            <person name="Martin F."/>
            <person name="Silar P."/>
            <person name="Natvig D."/>
            <person name="Lalanne C."/>
            <person name="Gautier V."/>
            <person name="Ament-Velasquez S.L."/>
            <person name="Kruys A."/>
            <person name="Hutchinson M.I."/>
            <person name="Powell A.J."/>
            <person name="Barry K."/>
            <person name="Miller A.N."/>
            <person name="Grigoriev I.V."/>
            <person name="Debuchy R."/>
            <person name="Gladieux P."/>
            <person name="Thoren M.H."/>
            <person name="Johannesson H."/>
        </authorList>
    </citation>
    <scope>NUCLEOTIDE SEQUENCE</scope>
    <source>
        <strain evidence="3">CBS 508.74</strain>
    </source>
</reference>
<feature type="compositionally biased region" description="Basic and acidic residues" evidence="1">
    <location>
        <begin position="83"/>
        <end position="95"/>
    </location>
</feature>
<proteinExistence type="predicted"/>
<protein>
    <submittedName>
        <fullName evidence="3">Uncharacterized protein</fullName>
    </submittedName>
</protein>
<feature type="region of interest" description="Disordered" evidence="1">
    <location>
        <begin position="54"/>
        <end position="123"/>
    </location>
</feature>
<feature type="transmembrane region" description="Helical" evidence="2">
    <location>
        <begin position="649"/>
        <end position="671"/>
    </location>
</feature>
<evidence type="ECO:0000313" key="4">
    <source>
        <dbReference type="Proteomes" id="UP001302812"/>
    </source>
</evidence>
<feature type="transmembrane region" description="Helical" evidence="2">
    <location>
        <begin position="404"/>
        <end position="427"/>
    </location>
</feature>
<keyword evidence="2" id="KW-0472">Membrane</keyword>
<dbReference type="Proteomes" id="UP001302812">
    <property type="component" value="Unassembled WGS sequence"/>
</dbReference>
<feature type="compositionally biased region" description="Polar residues" evidence="1">
    <location>
        <begin position="102"/>
        <end position="112"/>
    </location>
</feature>
<evidence type="ECO:0000256" key="1">
    <source>
        <dbReference type="SAM" id="MobiDB-lite"/>
    </source>
</evidence>
<dbReference type="Gene3D" id="1.20.58.340">
    <property type="entry name" value="Magnesium transport protein CorA, transmembrane region"/>
    <property type="match status" value="1"/>
</dbReference>
<name>A0AAN6QHC1_9PEZI</name>
<dbReference type="AlphaFoldDB" id="A0AAN6QHC1"/>
<evidence type="ECO:0000256" key="2">
    <source>
        <dbReference type="SAM" id="Phobius"/>
    </source>
</evidence>
<evidence type="ECO:0000313" key="3">
    <source>
        <dbReference type="EMBL" id="KAK4109671.1"/>
    </source>
</evidence>
<sequence>MQELQAAIIDRLRRAGQDDVEGYILHLRLPDGQEITQETWPNIQKQDELPLIEISLDRLTPSKPSRSASISSEDSEDAGNESSSDRNDPRLKVGEETDMEADNTTCSRTGSQHGAKMEGHQGEGNFLFLNPEPEPTGTHPVLPAKMICYRSTAKNFDYGFSEGIRQTEKRLHLLNGGEDPTSTNLNTSSGLFKVFHKAFGAAVKGQETEPLTFAEFTQRVWNPAKGSGSWRSHSPLVDDEMLRVTEEYFKVLPRYTRSEYVGAGSPDPSVGGSAKQERKSKWIISQTRIRQDKVQSRGLATADSDTNCELCANGTIYTTVESATNHLRQYHNVISITDDGLRHYIVPLSVALAEWRLERHNEVLRGSRDALVSVLRKLVAIQNGVVHDDEFKEKRGLPHELVDAFAYIVAFVSAVPCLLQDISHLYADELVHKDGRKYLSSPEVTQRMRTLFQLSGEAERQIRKAERALVSSAAGLGGNQDEPDSFEISVGPHYVAAQIVCNLLKMPVHNGKQATALYETYLRNLKSQFLRHPDKRQILSITALADELNLIHDFHQWQEEMLQSFTLILDPGTYRRSSHLKGSSESGNMSDKVNSRSKLYAMERALLGRQISRLAKDVRRTSQMLAQCSRMVEDVRKITEITADDKSRAIFIFTTVTTVFLPLSFVSSYVSMSGGTTGLDWAGLQLLFWEVAIPLTVGVFAFCLVVSQANWFAQVLHQRLLDLGLAWEYMARLIPASDSLPVRWMGHLARLPQNWATERNSDAESESSVGEDGYYVV</sequence>
<keyword evidence="2" id="KW-1133">Transmembrane helix</keyword>
<dbReference type="GeneID" id="89933402"/>
<keyword evidence="4" id="KW-1185">Reference proteome</keyword>
<gene>
    <name evidence="3" type="ORF">N656DRAFT_333619</name>
</gene>
<dbReference type="RefSeq" id="XP_064667241.1">
    <property type="nucleotide sequence ID" value="XM_064809279.1"/>
</dbReference>
<dbReference type="EMBL" id="MU853355">
    <property type="protein sequence ID" value="KAK4109671.1"/>
    <property type="molecule type" value="Genomic_DNA"/>
</dbReference>
<comment type="caution">
    <text evidence="3">The sequence shown here is derived from an EMBL/GenBank/DDBJ whole genome shotgun (WGS) entry which is preliminary data.</text>
</comment>
<organism evidence="3 4">
    <name type="scientific">Canariomyces notabilis</name>
    <dbReference type="NCBI Taxonomy" id="2074819"/>
    <lineage>
        <taxon>Eukaryota</taxon>
        <taxon>Fungi</taxon>
        <taxon>Dikarya</taxon>
        <taxon>Ascomycota</taxon>
        <taxon>Pezizomycotina</taxon>
        <taxon>Sordariomycetes</taxon>
        <taxon>Sordariomycetidae</taxon>
        <taxon>Sordariales</taxon>
        <taxon>Chaetomiaceae</taxon>
        <taxon>Canariomyces</taxon>
    </lineage>
</organism>
<keyword evidence="2" id="KW-0812">Transmembrane</keyword>
<reference evidence="3" key="1">
    <citation type="journal article" date="2023" name="Mol. Phylogenet. Evol.">
        <title>Genome-scale phylogeny and comparative genomics of the fungal order Sordariales.</title>
        <authorList>
            <person name="Hensen N."/>
            <person name="Bonometti L."/>
            <person name="Westerberg I."/>
            <person name="Brannstrom I.O."/>
            <person name="Guillou S."/>
            <person name="Cros-Aarteil S."/>
            <person name="Calhoun S."/>
            <person name="Haridas S."/>
            <person name="Kuo A."/>
            <person name="Mondo S."/>
            <person name="Pangilinan J."/>
            <person name="Riley R."/>
            <person name="LaButti K."/>
            <person name="Andreopoulos B."/>
            <person name="Lipzen A."/>
            <person name="Chen C."/>
            <person name="Yan M."/>
            <person name="Daum C."/>
            <person name="Ng V."/>
            <person name="Clum A."/>
            <person name="Steindorff A."/>
            <person name="Ohm R.A."/>
            <person name="Martin F."/>
            <person name="Silar P."/>
            <person name="Natvig D.O."/>
            <person name="Lalanne C."/>
            <person name="Gautier V."/>
            <person name="Ament-Velasquez S.L."/>
            <person name="Kruys A."/>
            <person name="Hutchinson M.I."/>
            <person name="Powell A.J."/>
            <person name="Barry K."/>
            <person name="Miller A.N."/>
            <person name="Grigoriev I.V."/>
            <person name="Debuchy R."/>
            <person name="Gladieux P."/>
            <person name="Hiltunen Thoren M."/>
            <person name="Johannesson H."/>
        </authorList>
    </citation>
    <scope>NUCLEOTIDE SEQUENCE</scope>
    <source>
        <strain evidence="3">CBS 508.74</strain>
    </source>
</reference>
<feature type="transmembrane region" description="Helical" evidence="2">
    <location>
        <begin position="691"/>
        <end position="713"/>
    </location>
</feature>
<feature type="compositionally biased region" description="Low complexity" evidence="1">
    <location>
        <begin position="62"/>
        <end position="72"/>
    </location>
</feature>